<dbReference type="SUPFAM" id="SSF47699">
    <property type="entry name" value="Bifunctional inhibitor/lipid-transfer protein/seed storage 2S albumin"/>
    <property type="match status" value="1"/>
</dbReference>
<accession>A0A843X3X0</accession>
<reference evidence="4" key="1">
    <citation type="submission" date="2017-07" db="EMBL/GenBank/DDBJ databases">
        <title>Taro Niue Genome Assembly and Annotation.</title>
        <authorList>
            <person name="Atibalentja N."/>
            <person name="Keating K."/>
            <person name="Fields C.J."/>
        </authorList>
    </citation>
    <scope>NUCLEOTIDE SEQUENCE</scope>
    <source>
        <strain evidence="4">Niue_2</strain>
        <tissue evidence="4">Leaf</tissue>
    </source>
</reference>
<dbReference type="AlphaFoldDB" id="A0A843X3X0"/>
<dbReference type="GO" id="GO:0008289">
    <property type="term" value="F:lipid binding"/>
    <property type="evidence" value="ECO:0007669"/>
    <property type="project" value="UniProtKB-KW"/>
</dbReference>
<protein>
    <recommendedName>
        <fullName evidence="6">Bifunctional inhibitor/plant lipid transfer protein/seed storage helical domain-containing protein</fullName>
    </recommendedName>
</protein>
<dbReference type="Proteomes" id="UP000652761">
    <property type="component" value="Unassembled WGS sequence"/>
</dbReference>
<comment type="caution">
    <text evidence="4">The sequence shown here is derived from an EMBL/GenBank/DDBJ whole genome shotgun (WGS) entry which is preliminary data.</text>
</comment>
<keyword evidence="1" id="KW-0813">Transport</keyword>
<feature type="signal peptide" evidence="3">
    <location>
        <begin position="1"/>
        <end position="26"/>
    </location>
</feature>
<sequence length="97" mass="10720">MGHAHFAPFALALVLLLQVVMGLTAAQELVECKRQELHDACAESEKTGNASALCCSKLKEHEPCFCEYLMDPEVWKIVFSPTFLEVFKACGCPLPMC</sequence>
<dbReference type="OrthoDB" id="665742at2759"/>
<dbReference type="SMR" id="A0A843X3X0"/>
<evidence type="ECO:0000313" key="5">
    <source>
        <dbReference type="Proteomes" id="UP000652761"/>
    </source>
</evidence>
<gene>
    <name evidence="4" type="ORF">Taro_043303</name>
</gene>
<dbReference type="EMBL" id="NMUH01004664">
    <property type="protein sequence ID" value="MQM10410.1"/>
    <property type="molecule type" value="Genomic_DNA"/>
</dbReference>
<organism evidence="4 5">
    <name type="scientific">Colocasia esculenta</name>
    <name type="common">Wild taro</name>
    <name type="synonym">Arum esculentum</name>
    <dbReference type="NCBI Taxonomy" id="4460"/>
    <lineage>
        <taxon>Eukaryota</taxon>
        <taxon>Viridiplantae</taxon>
        <taxon>Streptophyta</taxon>
        <taxon>Embryophyta</taxon>
        <taxon>Tracheophyta</taxon>
        <taxon>Spermatophyta</taxon>
        <taxon>Magnoliopsida</taxon>
        <taxon>Liliopsida</taxon>
        <taxon>Araceae</taxon>
        <taxon>Aroideae</taxon>
        <taxon>Colocasieae</taxon>
        <taxon>Colocasia</taxon>
    </lineage>
</organism>
<evidence type="ECO:0008006" key="6">
    <source>
        <dbReference type="Google" id="ProtNLM"/>
    </source>
</evidence>
<keyword evidence="5" id="KW-1185">Reference proteome</keyword>
<keyword evidence="3" id="KW-0732">Signal</keyword>
<dbReference type="PANTHER" id="PTHR33214">
    <property type="entry name" value="BIFUNCTIONAL INHIBITOR/LIPID-TRANSFER PROTEIN/SEED STORAGE 2S ALBUMIN SUPERFAMILY PROTEIN"/>
    <property type="match status" value="1"/>
</dbReference>
<dbReference type="InterPro" id="IPR033872">
    <property type="entry name" value="nsLTP2"/>
</dbReference>
<dbReference type="InterPro" id="IPR036312">
    <property type="entry name" value="Bifun_inhib/LTP/seed_sf"/>
</dbReference>
<dbReference type="PANTHER" id="PTHR33214:SF69">
    <property type="entry name" value="BIFUNCTIONAL INHIBITOR_LIPID-TRANSFER PROTEIN_SEED STORAGE 2S ALBUMIN SUPERFAMILY PROTEIN"/>
    <property type="match status" value="1"/>
</dbReference>
<name>A0A843X3X0_COLES</name>
<keyword evidence="2" id="KW-0446">Lipid-binding</keyword>
<evidence type="ECO:0000313" key="4">
    <source>
        <dbReference type="EMBL" id="MQM10410.1"/>
    </source>
</evidence>
<dbReference type="GO" id="GO:0006869">
    <property type="term" value="P:lipid transport"/>
    <property type="evidence" value="ECO:0007669"/>
    <property type="project" value="InterPro"/>
</dbReference>
<evidence type="ECO:0000256" key="2">
    <source>
        <dbReference type="ARBA" id="ARBA00023121"/>
    </source>
</evidence>
<feature type="chain" id="PRO_5032385137" description="Bifunctional inhibitor/plant lipid transfer protein/seed storage helical domain-containing protein" evidence="3">
    <location>
        <begin position="27"/>
        <end position="97"/>
    </location>
</feature>
<proteinExistence type="predicted"/>
<dbReference type="Gene3D" id="1.10.110.10">
    <property type="entry name" value="Plant lipid-transfer and hydrophobic proteins"/>
    <property type="match status" value="1"/>
</dbReference>
<evidence type="ECO:0000256" key="1">
    <source>
        <dbReference type="ARBA" id="ARBA00022448"/>
    </source>
</evidence>
<evidence type="ECO:0000256" key="3">
    <source>
        <dbReference type="SAM" id="SignalP"/>
    </source>
</evidence>